<sequence length="42" mass="4735">MILLVCSAVRDMSVSSSKANAKLAQRHHPMTLRKLRLVDWNG</sequence>
<evidence type="ECO:0000313" key="2">
    <source>
        <dbReference type="Proteomes" id="UP000077255"/>
    </source>
</evidence>
<dbReference type="EMBL" id="CP014841">
    <property type="protein sequence ID" value="AND68046.1"/>
    <property type="molecule type" value="Genomic_DNA"/>
</dbReference>
<dbReference type="KEGG" id="dtx:ATSB10_05920"/>
<keyword evidence="2" id="KW-1185">Reference proteome</keyword>
<organism evidence="1 2">
    <name type="scientific">Dyella thiooxydans</name>
    <dbReference type="NCBI Taxonomy" id="445710"/>
    <lineage>
        <taxon>Bacteria</taxon>
        <taxon>Pseudomonadati</taxon>
        <taxon>Pseudomonadota</taxon>
        <taxon>Gammaproteobacteria</taxon>
        <taxon>Lysobacterales</taxon>
        <taxon>Rhodanobacteraceae</taxon>
        <taxon>Dyella</taxon>
    </lineage>
</organism>
<dbReference type="AlphaFoldDB" id="A0A160MXW5"/>
<accession>A0A160MXW5</accession>
<proteinExistence type="predicted"/>
<dbReference type="Proteomes" id="UP000077255">
    <property type="component" value="Chromosome"/>
</dbReference>
<protein>
    <submittedName>
        <fullName evidence="1">Uncharacterized protein</fullName>
    </submittedName>
</protein>
<reference evidence="1 2" key="1">
    <citation type="submission" date="2016-02" db="EMBL/GenBank/DDBJ databases">
        <title>Complete genome sequencing and analysis of ATSB10, Dyella thiooxydans isolated from rhizosphere soil of sunflower (Helianthus annuus L.).</title>
        <authorList>
            <person name="Lee Y."/>
            <person name="Hwangbo K."/>
            <person name="Chung H."/>
            <person name="Yoo J."/>
            <person name="Kim K.Y."/>
            <person name="Sa T.M."/>
            <person name="Um Y."/>
            <person name="Madhaiyan M."/>
        </authorList>
    </citation>
    <scope>NUCLEOTIDE SEQUENCE [LARGE SCALE GENOMIC DNA]</scope>
    <source>
        <strain evidence="1 2">ATSB10</strain>
    </source>
</reference>
<dbReference type="STRING" id="445710.ATSB10_05920"/>
<evidence type="ECO:0000313" key="1">
    <source>
        <dbReference type="EMBL" id="AND68046.1"/>
    </source>
</evidence>
<name>A0A160MXW5_9GAMM</name>
<gene>
    <name evidence="1" type="ORF">ATSB10_05920</name>
</gene>